<dbReference type="GO" id="GO:0016491">
    <property type="term" value="F:oxidoreductase activity"/>
    <property type="evidence" value="ECO:0007669"/>
    <property type="project" value="UniProtKB-KW"/>
</dbReference>
<evidence type="ECO:0000313" key="3">
    <source>
        <dbReference type="EMBL" id="HHW33668.1"/>
    </source>
</evidence>
<evidence type="ECO:0000313" key="4">
    <source>
        <dbReference type="Proteomes" id="UP000580830"/>
    </source>
</evidence>
<dbReference type="InterPro" id="IPR002347">
    <property type="entry name" value="SDR_fam"/>
</dbReference>
<gene>
    <name evidence="3" type="ORF">GXX24_05955</name>
</gene>
<reference evidence="3 4" key="1">
    <citation type="journal article" date="2020" name="Biotechnol. Biofuels">
        <title>New insights from the biogas microbiome by comprehensive genome-resolved metagenomics of nearly 1600 species originating from multiple anaerobic digesters.</title>
        <authorList>
            <person name="Campanaro S."/>
            <person name="Treu L."/>
            <person name="Rodriguez-R L.M."/>
            <person name="Kovalovszki A."/>
            <person name="Ziels R.M."/>
            <person name="Maus I."/>
            <person name="Zhu X."/>
            <person name="Kougias P.G."/>
            <person name="Basile A."/>
            <person name="Luo G."/>
            <person name="Schluter A."/>
            <person name="Konstantinidis K.T."/>
            <person name="Angelidaki I."/>
        </authorList>
    </citation>
    <scope>NUCLEOTIDE SEQUENCE [LARGE SCALE GENOMIC DNA]</scope>
    <source>
        <strain evidence="3">AS04akNAM_125</strain>
    </source>
</reference>
<dbReference type="EMBL" id="DULP01000084">
    <property type="protein sequence ID" value="HHW33668.1"/>
    <property type="molecule type" value="Genomic_DNA"/>
</dbReference>
<keyword evidence="2" id="KW-0560">Oxidoreductase</keyword>
<dbReference type="CDD" id="cd05233">
    <property type="entry name" value="SDR_c"/>
    <property type="match status" value="1"/>
</dbReference>
<name>A0A832PLA7_9RHOB</name>
<accession>A0A832PLA7</accession>
<organism evidence="3 4">
    <name type="scientific">Paracoccus solventivorans</name>
    <dbReference type="NCBI Taxonomy" id="53463"/>
    <lineage>
        <taxon>Bacteria</taxon>
        <taxon>Pseudomonadati</taxon>
        <taxon>Pseudomonadota</taxon>
        <taxon>Alphaproteobacteria</taxon>
        <taxon>Rhodobacterales</taxon>
        <taxon>Paracoccaceae</taxon>
        <taxon>Paracoccus</taxon>
    </lineage>
</organism>
<dbReference type="Gene3D" id="3.40.50.720">
    <property type="entry name" value="NAD(P)-binding Rossmann-like Domain"/>
    <property type="match status" value="1"/>
</dbReference>
<dbReference type="SUPFAM" id="SSF51735">
    <property type="entry name" value="NAD(P)-binding Rossmann-fold domains"/>
    <property type="match status" value="1"/>
</dbReference>
<dbReference type="PANTHER" id="PTHR43669:SF3">
    <property type="entry name" value="ALCOHOL DEHYDROGENASE, PUTATIVE (AFU_ORTHOLOGUE AFUA_3G03445)-RELATED"/>
    <property type="match status" value="1"/>
</dbReference>
<proteinExistence type="inferred from homology"/>
<comment type="caution">
    <text evidence="3">The sequence shown here is derived from an EMBL/GenBank/DDBJ whole genome shotgun (WGS) entry which is preliminary data.</text>
</comment>
<dbReference type="PRINTS" id="PR00081">
    <property type="entry name" value="GDHRDH"/>
</dbReference>
<dbReference type="Pfam" id="PF13561">
    <property type="entry name" value="adh_short_C2"/>
    <property type="match status" value="1"/>
</dbReference>
<sequence>MHYDLTGRTAVVLGGTSEIGAAIVETLTKSGSNVVFQGTNEQTGAAIMDRCASHPGTCLFKSADLMQFDQIAAVFTEAKARFGKVDVAVCSGASRRPGPKLLDDMAAEEMVEAYNNRIIPRINGLKAAVDVMIPENYGKIVLISTDAGRTPTPTETIIGSAGAFVNYLARSSARELARNGIRVNAVAITITEGTKAFTELTGKGSVFDKIKSRAAFGLINTQDVADYILYLAAPESDKISGSTMSINGGSSFPSY</sequence>
<evidence type="ECO:0000256" key="2">
    <source>
        <dbReference type="ARBA" id="ARBA00023002"/>
    </source>
</evidence>
<evidence type="ECO:0000256" key="1">
    <source>
        <dbReference type="ARBA" id="ARBA00006484"/>
    </source>
</evidence>
<dbReference type="RefSeq" id="WP_303729758.1">
    <property type="nucleotide sequence ID" value="NZ_DULP01000084.1"/>
</dbReference>
<comment type="similarity">
    <text evidence="1">Belongs to the short-chain dehydrogenases/reductases (SDR) family.</text>
</comment>
<protein>
    <submittedName>
        <fullName evidence="3">SDR family oxidoreductase</fullName>
    </submittedName>
</protein>
<dbReference type="AlphaFoldDB" id="A0A832PLA7"/>
<dbReference type="InterPro" id="IPR036291">
    <property type="entry name" value="NAD(P)-bd_dom_sf"/>
</dbReference>
<dbReference type="PANTHER" id="PTHR43669">
    <property type="entry name" value="5-KETO-D-GLUCONATE 5-REDUCTASE"/>
    <property type="match status" value="1"/>
</dbReference>
<dbReference type="Proteomes" id="UP000580830">
    <property type="component" value="Unassembled WGS sequence"/>
</dbReference>